<keyword evidence="9" id="KW-1185">Reference proteome</keyword>
<dbReference type="Gene3D" id="3.30.1360.120">
    <property type="entry name" value="Probable tRNA modification gtpase trme, domain 1"/>
    <property type="match status" value="2"/>
</dbReference>
<feature type="domain" description="CAF17 C-terminal" evidence="7">
    <location>
        <begin position="299"/>
        <end position="420"/>
    </location>
</feature>
<dbReference type="PANTHER" id="PTHR22602">
    <property type="entry name" value="TRANSFERASE CAF17, MITOCHONDRIAL-RELATED"/>
    <property type="match status" value="1"/>
</dbReference>
<evidence type="ECO:0000256" key="3">
    <source>
        <dbReference type="ARBA" id="ARBA00023128"/>
    </source>
</evidence>
<evidence type="ECO:0000256" key="1">
    <source>
        <dbReference type="ARBA" id="ARBA00004305"/>
    </source>
</evidence>
<dbReference type="PANTHER" id="PTHR22602:SF0">
    <property type="entry name" value="TRANSFERASE CAF17, MITOCHONDRIAL-RELATED"/>
    <property type="match status" value="1"/>
</dbReference>
<protein>
    <recommendedName>
        <fullName evidence="5">Iron-sulfur cluster assembly factor IBA57 homolog, mitochondrial</fullName>
    </recommendedName>
</protein>
<dbReference type="Proteomes" id="UP000315783">
    <property type="component" value="Unassembled WGS sequence"/>
</dbReference>
<dbReference type="GO" id="GO:0016226">
    <property type="term" value="P:iron-sulfur cluster assembly"/>
    <property type="evidence" value="ECO:0007669"/>
    <property type="project" value="TreeGrafter"/>
</dbReference>
<comment type="subcellular location">
    <subcellularLocation>
        <location evidence="1">Mitochondrion matrix</location>
    </subcellularLocation>
</comment>
<feature type="region of interest" description="Disordered" evidence="6">
    <location>
        <begin position="80"/>
        <end position="102"/>
    </location>
</feature>
<evidence type="ECO:0000313" key="8">
    <source>
        <dbReference type="EMBL" id="TQV99532.1"/>
    </source>
</evidence>
<dbReference type="GO" id="GO:0016740">
    <property type="term" value="F:transferase activity"/>
    <property type="evidence" value="ECO:0007669"/>
    <property type="project" value="UniProtKB-KW"/>
</dbReference>
<name>A0A545VCS0_9HYPO</name>
<comment type="caution">
    <text evidence="8">The sequence shown here is derived from an EMBL/GenBank/DDBJ whole genome shotgun (WGS) entry which is preliminary data.</text>
</comment>
<keyword evidence="2" id="KW-0809">Transit peptide</keyword>
<evidence type="ECO:0000259" key="7">
    <source>
        <dbReference type="Pfam" id="PF25455"/>
    </source>
</evidence>
<sequence length="430" mass="45755">MQPLRRPCSAAAAAATATATGVCRSCRRRLATTTAAIGKAPPKPPAAGLAELSSRRVLAVAGADATKFLQGIVTQNVATANGHVRGRGPQSTTTTSPEPRTEGFYAGFLNATGRVMHDTFIYPFRGGAGGLPALDSGDGFLVEADASQAARLEKYIKRYKLRAKVSVRSLAPEEVSVWQAWDDEDGNAGATTRSRLLLPPGASGDGIMTLRDPRAPAMGYRILQLGGGAPRVDAERVDEDAYTVRRYLQGVPEGQDELLREQALPLESNMEHMGGVDFHKGCYVGQELTIRTKHRGVVRKRVLPCVLYDPDRPAPGALAYDPDGASSVTTAAVAAASVPAETSIGRFGKRGRSAGKWLKGVGNIGLALCRLEIMTDVVLPGEQAAATYSPDDEFVLEWGADDGDVKNSVKVKAFVPDWLRAAMEEAQQKK</sequence>
<dbReference type="InterPro" id="IPR027266">
    <property type="entry name" value="TrmE/GcvT-like"/>
</dbReference>
<evidence type="ECO:0000256" key="4">
    <source>
        <dbReference type="ARBA" id="ARBA00093447"/>
    </source>
</evidence>
<evidence type="ECO:0000256" key="5">
    <source>
        <dbReference type="ARBA" id="ARBA00093637"/>
    </source>
</evidence>
<gene>
    <name evidence="8" type="ORF">IF1G_01747</name>
</gene>
<dbReference type="InterPro" id="IPR057460">
    <property type="entry name" value="CAF17_C"/>
</dbReference>
<dbReference type="OrthoDB" id="191995at2759"/>
<dbReference type="SUPFAM" id="SSF103025">
    <property type="entry name" value="Folate-binding domain"/>
    <property type="match status" value="1"/>
</dbReference>
<dbReference type="GO" id="GO:0005759">
    <property type="term" value="C:mitochondrial matrix"/>
    <property type="evidence" value="ECO:0007669"/>
    <property type="project" value="UniProtKB-SubCell"/>
</dbReference>
<dbReference type="InterPro" id="IPR017703">
    <property type="entry name" value="YgfZ/GCV_T_CS"/>
</dbReference>
<evidence type="ECO:0000313" key="9">
    <source>
        <dbReference type="Proteomes" id="UP000315783"/>
    </source>
</evidence>
<dbReference type="NCBIfam" id="TIGR03317">
    <property type="entry name" value="ygfZ_signature"/>
    <property type="match status" value="1"/>
</dbReference>
<dbReference type="AlphaFoldDB" id="A0A545VCS0"/>
<proteinExistence type="inferred from homology"/>
<reference evidence="8 9" key="1">
    <citation type="journal article" date="2019" name="Appl. Microbiol. Biotechnol.">
        <title>Genome sequence of Isaria javanica and comparative genome analysis insights into family S53 peptidase evolution in fungal entomopathogens.</title>
        <authorList>
            <person name="Lin R."/>
            <person name="Zhang X."/>
            <person name="Xin B."/>
            <person name="Zou M."/>
            <person name="Gao Y."/>
            <person name="Qin F."/>
            <person name="Hu Q."/>
            <person name="Xie B."/>
            <person name="Cheng X."/>
        </authorList>
    </citation>
    <scope>NUCLEOTIDE SEQUENCE [LARGE SCALE GENOMIC DNA]</scope>
    <source>
        <strain evidence="8 9">IJ1G</strain>
    </source>
</reference>
<keyword evidence="8" id="KW-0808">Transferase</keyword>
<dbReference type="STRING" id="43265.A0A545VCS0"/>
<accession>A0A545VCS0</accession>
<dbReference type="Pfam" id="PF25455">
    <property type="entry name" value="Beta-barrel_CAF17_C"/>
    <property type="match status" value="1"/>
</dbReference>
<comment type="similarity">
    <text evidence="4">Belongs to the GcvT family. CAF17/IBA57 subfamily.</text>
</comment>
<evidence type="ECO:0000256" key="2">
    <source>
        <dbReference type="ARBA" id="ARBA00022946"/>
    </source>
</evidence>
<keyword evidence="3" id="KW-0496">Mitochondrion</keyword>
<dbReference type="EMBL" id="SPUK01000002">
    <property type="protein sequence ID" value="TQV99532.1"/>
    <property type="molecule type" value="Genomic_DNA"/>
</dbReference>
<dbReference type="InterPro" id="IPR045179">
    <property type="entry name" value="YgfZ/GcvT"/>
</dbReference>
<evidence type="ECO:0000256" key="6">
    <source>
        <dbReference type="SAM" id="MobiDB-lite"/>
    </source>
</evidence>
<organism evidence="8 9">
    <name type="scientific">Cordyceps javanica</name>
    <dbReference type="NCBI Taxonomy" id="43265"/>
    <lineage>
        <taxon>Eukaryota</taxon>
        <taxon>Fungi</taxon>
        <taxon>Dikarya</taxon>
        <taxon>Ascomycota</taxon>
        <taxon>Pezizomycotina</taxon>
        <taxon>Sordariomycetes</taxon>
        <taxon>Hypocreomycetidae</taxon>
        <taxon>Hypocreales</taxon>
        <taxon>Cordycipitaceae</taxon>
        <taxon>Cordyceps</taxon>
    </lineage>
</organism>